<evidence type="ECO:0000313" key="2">
    <source>
        <dbReference type="Proteomes" id="UP001500603"/>
    </source>
</evidence>
<keyword evidence="2" id="KW-1185">Reference proteome</keyword>
<gene>
    <name evidence="1" type="ORF">GCM10023318_55560</name>
</gene>
<reference evidence="2" key="1">
    <citation type="journal article" date="2019" name="Int. J. Syst. Evol. Microbiol.">
        <title>The Global Catalogue of Microorganisms (GCM) 10K type strain sequencing project: providing services to taxonomists for standard genome sequencing and annotation.</title>
        <authorList>
            <consortium name="The Broad Institute Genomics Platform"/>
            <consortium name="The Broad Institute Genome Sequencing Center for Infectious Disease"/>
            <person name="Wu L."/>
            <person name="Ma J."/>
        </authorList>
    </citation>
    <scope>NUCLEOTIDE SEQUENCE [LARGE SCALE GENOMIC DNA]</scope>
    <source>
        <strain evidence="2">JCM 18298</strain>
    </source>
</reference>
<dbReference type="EMBL" id="BAABJM010000007">
    <property type="protein sequence ID" value="GAA5066903.1"/>
    <property type="molecule type" value="Genomic_DNA"/>
</dbReference>
<protein>
    <recommendedName>
        <fullName evidence="3">CopG family transcriptional regulator</fullName>
    </recommendedName>
</protein>
<proteinExistence type="predicted"/>
<evidence type="ECO:0000313" key="1">
    <source>
        <dbReference type="EMBL" id="GAA5066903.1"/>
    </source>
</evidence>
<dbReference type="RefSeq" id="WP_345499134.1">
    <property type="nucleotide sequence ID" value="NZ_BAABJM010000007.1"/>
</dbReference>
<dbReference type="InterPro" id="IPR013321">
    <property type="entry name" value="Arc_rbn_hlx_hlx"/>
</dbReference>
<comment type="caution">
    <text evidence="1">The sequence shown here is derived from an EMBL/GenBank/DDBJ whole genome shotgun (WGS) entry which is preliminary data.</text>
</comment>
<dbReference type="Proteomes" id="UP001500603">
    <property type="component" value="Unassembled WGS sequence"/>
</dbReference>
<dbReference type="InterPro" id="IPR010985">
    <property type="entry name" value="Ribbon_hlx_hlx"/>
</dbReference>
<organism evidence="1 2">
    <name type="scientific">Nocardia callitridis</name>
    <dbReference type="NCBI Taxonomy" id="648753"/>
    <lineage>
        <taxon>Bacteria</taxon>
        <taxon>Bacillati</taxon>
        <taxon>Actinomycetota</taxon>
        <taxon>Actinomycetes</taxon>
        <taxon>Mycobacteriales</taxon>
        <taxon>Nocardiaceae</taxon>
        <taxon>Nocardia</taxon>
    </lineage>
</organism>
<dbReference type="Gene3D" id="1.10.1220.10">
    <property type="entry name" value="Met repressor-like"/>
    <property type="match status" value="1"/>
</dbReference>
<name>A0ABP9KY90_9NOCA</name>
<sequence length="101" mass="11223">MSRKKEAPRTRLTVADYERMSDDYAANPVRGTEVVGPVEVGMTVLRKGRPAGIRKGKTPGYSVRLPDTLSQRLADQAVREDAPQSEVIRRAVSEYLERHAG</sequence>
<dbReference type="SUPFAM" id="SSF47598">
    <property type="entry name" value="Ribbon-helix-helix"/>
    <property type="match status" value="1"/>
</dbReference>
<evidence type="ECO:0008006" key="3">
    <source>
        <dbReference type="Google" id="ProtNLM"/>
    </source>
</evidence>
<accession>A0ABP9KY90</accession>